<keyword evidence="3" id="KW-1185">Reference proteome</keyword>
<protein>
    <recommendedName>
        <fullName evidence="4">PLC-like phosphodiesterase</fullName>
    </recommendedName>
</protein>
<reference evidence="2" key="2">
    <citation type="journal article" date="2023" name="IMA Fungus">
        <title>Comparative genomic study of the Penicillium genus elucidates a diverse pangenome and 15 lateral gene transfer events.</title>
        <authorList>
            <person name="Petersen C."/>
            <person name="Sorensen T."/>
            <person name="Nielsen M.R."/>
            <person name="Sondergaard T.E."/>
            <person name="Sorensen J.L."/>
            <person name="Fitzpatrick D.A."/>
            <person name="Frisvad J.C."/>
            <person name="Nielsen K.L."/>
        </authorList>
    </citation>
    <scope>NUCLEOTIDE SEQUENCE</scope>
    <source>
        <strain evidence="2">IBT 19713</strain>
    </source>
</reference>
<dbReference type="PANTHER" id="PTHR13593">
    <property type="match status" value="1"/>
</dbReference>
<sequence length="306" mass="32706">MTFANQGWTRALLGALGFLSATNVLGQDTCNGRSEYCTRSYSNITFVGSHDSAFVGDLPTQNQNLNVTAQLDLGIRYLQAQTHKSIGDDSVLELCHTSCLLEDAGPLSDFLGTVKSWLDGNPDEVVTLLLTNGDSVDISVFGDTFSGVDGLVNYIYVPSSQPLAIGDWPTLGDLISAGTRLIVFLDYGANTDTVNYINDEFSYYFETPYDVTDSSFSNCSIDRPPGASAEGRMYIVNHFLDVDILGVDVPDRDAAGTTNAATGDGSIGAQADECEALYKVNPNVLLLDFVDQGDPLGAQTSLNGLS</sequence>
<dbReference type="GO" id="GO:0006629">
    <property type="term" value="P:lipid metabolic process"/>
    <property type="evidence" value="ECO:0007669"/>
    <property type="project" value="InterPro"/>
</dbReference>
<organism evidence="2 3">
    <name type="scientific">Penicillium chermesinum</name>
    <dbReference type="NCBI Taxonomy" id="63820"/>
    <lineage>
        <taxon>Eukaryota</taxon>
        <taxon>Fungi</taxon>
        <taxon>Dikarya</taxon>
        <taxon>Ascomycota</taxon>
        <taxon>Pezizomycotina</taxon>
        <taxon>Eurotiomycetes</taxon>
        <taxon>Eurotiomycetidae</taxon>
        <taxon>Eurotiales</taxon>
        <taxon>Aspergillaceae</taxon>
        <taxon>Penicillium</taxon>
    </lineage>
</organism>
<reference evidence="2" key="1">
    <citation type="submission" date="2022-11" db="EMBL/GenBank/DDBJ databases">
        <authorList>
            <person name="Petersen C."/>
        </authorList>
    </citation>
    <scope>NUCLEOTIDE SEQUENCE</scope>
    <source>
        <strain evidence="2">IBT 19713</strain>
    </source>
</reference>
<feature type="chain" id="PRO_5040969121" description="PLC-like phosphodiesterase" evidence="1">
    <location>
        <begin position="27"/>
        <end position="306"/>
    </location>
</feature>
<dbReference type="InterPro" id="IPR051057">
    <property type="entry name" value="PI-PLC_domain"/>
</dbReference>
<dbReference type="GeneID" id="83197487"/>
<dbReference type="RefSeq" id="XP_058333325.1">
    <property type="nucleotide sequence ID" value="XM_058470184.1"/>
</dbReference>
<dbReference type="AlphaFoldDB" id="A0A9W9TY41"/>
<dbReference type="Gene3D" id="3.20.20.190">
    <property type="entry name" value="Phosphatidylinositol (PI) phosphodiesterase"/>
    <property type="match status" value="1"/>
</dbReference>
<proteinExistence type="predicted"/>
<evidence type="ECO:0000256" key="1">
    <source>
        <dbReference type="SAM" id="SignalP"/>
    </source>
</evidence>
<dbReference type="EMBL" id="JAPQKS010000002">
    <property type="protein sequence ID" value="KAJ5245904.1"/>
    <property type="molecule type" value="Genomic_DNA"/>
</dbReference>
<dbReference type="OrthoDB" id="7984201at2759"/>
<evidence type="ECO:0008006" key="4">
    <source>
        <dbReference type="Google" id="ProtNLM"/>
    </source>
</evidence>
<accession>A0A9W9TY41</accession>
<evidence type="ECO:0000313" key="2">
    <source>
        <dbReference type="EMBL" id="KAJ5245904.1"/>
    </source>
</evidence>
<feature type="signal peptide" evidence="1">
    <location>
        <begin position="1"/>
        <end position="26"/>
    </location>
</feature>
<keyword evidence="1" id="KW-0732">Signal</keyword>
<dbReference type="PANTHER" id="PTHR13593:SF146">
    <property type="entry name" value="PLC-LIKE PHOSPHODIESTERASE"/>
    <property type="match status" value="1"/>
</dbReference>
<name>A0A9W9TY41_9EURO</name>
<dbReference type="InterPro" id="IPR017946">
    <property type="entry name" value="PLC-like_Pdiesterase_TIM-brl"/>
</dbReference>
<dbReference type="SUPFAM" id="SSF51695">
    <property type="entry name" value="PLC-like phosphodiesterases"/>
    <property type="match status" value="1"/>
</dbReference>
<dbReference type="GO" id="GO:0008081">
    <property type="term" value="F:phosphoric diester hydrolase activity"/>
    <property type="evidence" value="ECO:0007669"/>
    <property type="project" value="InterPro"/>
</dbReference>
<comment type="caution">
    <text evidence="2">The sequence shown here is derived from an EMBL/GenBank/DDBJ whole genome shotgun (WGS) entry which is preliminary data.</text>
</comment>
<evidence type="ECO:0000313" key="3">
    <source>
        <dbReference type="Proteomes" id="UP001150941"/>
    </source>
</evidence>
<dbReference type="Pfam" id="PF26146">
    <property type="entry name" value="PI-PLC_X"/>
    <property type="match status" value="1"/>
</dbReference>
<dbReference type="Proteomes" id="UP001150941">
    <property type="component" value="Unassembled WGS sequence"/>
</dbReference>
<gene>
    <name evidence="2" type="ORF">N7468_000887</name>
</gene>